<feature type="transmembrane region" description="Helical" evidence="1">
    <location>
        <begin position="115"/>
        <end position="133"/>
    </location>
</feature>
<dbReference type="Pfam" id="PF06750">
    <property type="entry name" value="A24_N_bact"/>
    <property type="match status" value="1"/>
</dbReference>
<protein>
    <submittedName>
        <fullName evidence="3">Prepilin peptidase</fullName>
    </submittedName>
</protein>
<gene>
    <name evidence="3" type="ORF">MOO45_01275</name>
</gene>
<dbReference type="RefSeq" id="WP_249514615.1">
    <property type="nucleotide sequence ID" value="NZ_CP093366.1"/>
</dbReference>
<sequence>MIIFELLFSICLASFAGVTAIRLPLGYSIVQGRSRCDICKHQLKWYQEIPLISYICLRGQCAYCHHRIHRGIFIIELLGLCFGIEAINQTMINPFLFIIVAVTLTLGAFTDYYYLNIWPLTLIPAVISCLILNFPNWSKFLTIILFSLTLASLYFLFKGHFGLGDCEILLLLILAFDLQTVLQIILLATFFACLGFLVLYQKYRHRIILPFVPFILAGIFIRFLF</sequence>
<dbReference type="PANTHER" id="PTHR30487">
    <property type="entry name" value="TYPE 4 PREPILIN-LIKE PROTEINS LEADER PEPTIDE-PROCESSING ENZYME"/>
    <property type="match status" value="1"/>
</dbReference>
<reference evidence="3" key="1">
    <citation type="journal article" date="2022" name="Int. J. Syst. Evol. Microbiol.">
        <title>Apilactobacillus apisilvae sp. nov., Nicolia spurrieriana gen. nov. sp. nov., Bombilactobacillus folatiphilus sp. nov. and Bombilactobacillus thymidiniphilus sp. nov., four new lactic acid bacterial isolates from stingless bees Tetragonula carbonaria and Austroplebeia australis.</title>
        <authorList>
            <person name="Oliphant S.A."/>
            <person name="Watson-Haigh N.S."/>
            <person name="Sumby K.M."/>
            <person name="Gardner J."/>
            <person name="Groom S."/>
            <person name="Jiranek V."/>
        </authorList>
    </citation>
    <scope>NUCLEOTIDE SEQUENCE</scope>
    <source>
        <strain evidence="3">SG4_D2</strain>
    </source>
</reference>
<keyword evidence="1" id="KW-1133">Transmembrane helix</keyword>
<evidence type="ECO:0000313" key="4">
    <source>
        <dbReference type="Proteomes" id="UP000831495"/>
    </source>
</evidence>
<evidence type="ECO:0000259" key="2">
    <source>
        <dbReference type="Pfam" id="PF06750"/>
    </source>
</evidence>
<keyword evidence="1" id="KW-0812">Transmembrane</keyword>
<evidence type="ECO:0000256" key="1">
    <source>
        <dbReference type="SAM" id="Phobius"/>
    </source>
</evidence>
<accession>A0ABY4P9P3</accession>
<keyword evidence="1" id="KW-0472">Membrane</keyword>
<feature type="transmembrane region" description="Helical" evidence="1">
    <location>
        <begin position="207"/>
        <end position="224"/>
    </location>
</feature>
<evidence type="ECO:0000313" key="3">
    <source>
        <dbReference type="EMBL" id="UQS82346.1"/>
    </source>
</evidence>
<feature type="domain" description="Prepilin peptidase A24 N-terminal" evidence="2">
    <location>
        <begin position="7"/>
        <end position="81"/>
    </location>
</feature>
<feature type="transmembrane region" description="Helical" evidence="1">
    <location>
        <begin position="140"/>
        <end position="157"/>
    </location>
</feature>
<proteinExistence type="predicted"/>
<dbReference type="PANTHER" id="PTHR30487:SF0">
    <property type="entry name" value="PREPILIN LEADER PEPTIDASE_N-METHYLTRANSFERASE-RELATED"/>
    <property type="match status" value="1"/>
</dbReference>
<organism evidence="3 4">
    <name type="scientific">Bombilactobacillus folatiphilus</name>
    <dbReference type="NCBI Taxonomy" id="2923362"/>
    <lineage>
        <taxon>Bacteria</taxon>
        <taxon>Bacillati</taxon>
        <taxon>Bacillota</taxon>
        <taxon>Bacilli</taxon>
        <taxon>Lactobacillales</taxon>
        <taxon>Lactobacillaceae</taxon>
        <taxon>Bombilactobacillus</taxon>
    </lineage>
</organism>
<feature type="transmembrane region" description="Helical" evidence="1">
    <location>
        <begin position="169"/>
        <end position="200"/>
    </location>
</feature>
<feature type="transmembrane region" description="Helical" evidence="1">
    <location>
        <begin position="6"/>
        <end position="25"/>
    </location>
</feature>
<dbReference type="InterPro" id="IPR050882">
    <property type="entry name" value="Prepilin_peptidase/N-MTase"/>
</dbReference>
<dbReference type="Proteomes" id="UP000831495">
    <property type="component" value="Chromosome"/>
</dbReference>
<dbReference type="EMBL" id="CP093366">
    <property type="protein sequence ID" value="UQS82346.1"/>
    <property type="molecule type" value="Genomic_DNA"/>
</dbReference>
<keyword evidence="4" id="KW-1185">Reference proteome</keyword>
<dbReference type="InterPro" id="IPR010627">
    <property type="entry name" value="Prepilin_pept_A24_N"/>
</dbReference>
<name>A0ABY4P9P3_9LACO</name>